<dbReference type="Proteomes" id="UP000003986">
    <property type="component" value="Unassembled WGS sequence"/>
</dbReference>
<reference evidence="2" key="2">
    <citation type="submission" date="2008-12" db="EMBL/GenBank/DDBJ databases">
        <title>Annotation of Streptomyces roseosporus strain NRRL 15998.</title>
        <authorList>
            <consortium name="The Broad Institute Genome Sequencing Platform"/>
            <consortium name="Broad Institute Microbial Sequencing Center"/>
            <person name="Fischbach M."/>
            <person name="Ward D."/>
            <person name="Young S."/>
            <person name="Kodira C.D."/>
            <person name="Zeng Q."/>
            <person name="Koehrsen M."/>
            <person name="Godfrey P."/>
            <person name="Alvarado L."/>
            <person name="Berlin A.M."/>
            <person name="Borenstein D."/>
            <person name="Chen Z."/>
            <person name="Engels R."/>
            <person name="Freedman E."/>
            <person name="Gellesch M."/>
            <person name="Goldberg J."/>
            <person name="Griggs A."/>
            <person name="Gujja S."/>
            <person name="Heiman D.I."/>
            <person name="Hepburn T.A."/>
            <person name="Howarth C."/>
            <person name="Jen D."/>
            <person name="Larson L."/>
            <person name="Lewis B."/>
            <person name="Mehta T."/>
            <person name="Park D."/>
            <person name="Pearson M."/>
            <person name="Roberts A."/>
            <person name="Saif S."/>
            <person name="Shea T.D."/>
            <person name="Shenoy N."/>
            <person name="Sisk P."/>
            <person name="Stolte C."/>
            <person name="Sykes S.N."/>
            <person name="Walk T."/>
            <person name="White J."/>
            <person name="Yandava C."/>
            <person name="Straight P."/>
            <person name="Clardy J."/>
            <person name="Hung D."/>
            <person name="Kolter R."/>
            <person name="Mekalanos J."/>
            <person name="Walker S."/>
            <person name="Walsh C.T."/>
            <person name="Wieland B.L.C."/>
            <person name="Ilzarbe M."/>
            <person name="Galagan J."/>
            <person name="Nusbaum C."/>
            <person name="Birren B."/>
        </authorList>
    </citation>
    <scope>NUCLEOTIDE SEQUENCE [LARGE SCALE GENOMIC DNA]</scope>
    <source>
        <strain evidence="2">NRRL 15998</strain>
    </source>
</reference>
<evidence type="ECO:0000313" key="1">
    <source>
        <dbReference type="EMBL" id="EFE74972.2"/>
    </source>
</evidence>
<proteinExistence type="predicted"/>
<organism evidence="1 2">
    <name type="scientific">Streptomyces filamentosus NRRL 15998</name>
    <dbReference type="NCBI Taxonomy" id="457431"/>
    <lineage>
        <taxon>Bacteria</taxon>
        <taxon>Bacillati</taxon>
        <taxon>Actinomycetota</taxon>
        <taxon>Actinomycetes</taxon>
        <taxon>Kitasatosporales</taxon>
        <taxon>Streptomycetaceae</taxon>
        <taxon>Streptomyces</taxon>
    </lineage>
</organism>
<gene>
    <name evidence="1" type="ORF">SSGG_02338</name>
</gene>
<dbReference type="EMBL" id="DS999644">
    <property type="protein sequence ID" value="EFE74972.2"/>
    <property type="molecule type" value="Genomic_DNA"/>
</dbReference>
<evidence type="ECO:0000313" key="2">
    <source>
        <dbReference type="Proteomes" id="UP000003986"/>
    </source>
</evidence>
<name>D6AHI0_STRFL</name>
<reference evidence="2" key="1">
    <citation type="submission" date="2008-10" db="EMBL/GenBank/DDBJ databases">
        <authorList>
            <person name="Molnar K."/>
        </authorList>
    </citation>
    <scope>NUCLEOTIDE SEQUENCE [LARGE SCALE GENOMIC DNA]</scope>
    <source>
        <strain evidence="2">NRRL 15998</strain>
    </source>
</reference>
<dbReference type="AlphaFoldDB" id="D6AHI0"/>
<sequence length="88" mass="10090">MRKATYRHDAGFPVWVDAMPLREFPGTTWAIFDGRSGVGRSRIARVRWHSGRRPGASLPPRRIALITAPGYLSRTPPRHELLVYKRTH</sequence>
<protein>
    <submittedName>
        <fullName evidence="1">Predicted protein</fullName>
    </submittedName>
</protein>
<accession>D6AHI0</accession>